<accession>X1MRZ6</accession>
<dbReference type="AlphaFoldDB" id="X1MRZ6"/>
<dbReference type="EMBL" id="BARV01032467">
    <property type="protein sequence ID" value="GAI34432.1"/>
    <property type="molecule type" value="Genomic_DNA"/>
</dbReference>
<feature type="non-terminal residue" evidence="1">
    <location>
        <position position="1"/>
    </location>
</feature>
<proteinExistence type="predicted"/>
<comment type="caution">
    <text evidence="1">The sequence shown here is derived from an EMBL/GenBank/DDBJ whole genome shotgun (WGS) entry which is preliminary data.</text>
</comment>
<gene>
    <name evidence="1" type="ORF">S06H3_51185</name>
</gene>
<organism evidence="1">
    <name type="scientific">marine sediment metagenome</name>
    <dbReference type="NCBI Taxonomy" id="412755"/>
    <lineage>
        <taxon>unclassified sequences</taxon>
        <taxon>metagenomes</taxon>
        <taxon>ecological metagenomes</taxon>
    </lineage>
</organism>
<sequence>GAIPAIKADQKLGLKAKKALIKLIEELYRAEEANESPASGQS</sequence>
<evidence type="ECO:0000313" key="1">
    <source>
        <dbReference type="EMBL" id="GAI34432.1"/>
    </source>
</evidence>
<reference evidence="1" key="1">
    <citation type="journal article" date="2014" name="Front. Microbiol.">
        <title>High frequency of phylogenetically diverse reductive dehalogenase-homologous genes in deep subseafloor sedimentary metagenomes.</title>
        <authorList>
            <person name="Kawai M."/>
            <person name="Futagami T."/>
            <person name="Toyoda A."/>
            <person name="Takaki Y."/>
            <person name="Nishi S."/>
            <person name="Hori S."/>
            <person name="Arai W."/>
            <person name="Tsubouchi T."/>
            <person name="Morono Y."/>
            <person name="Uchiyama I."/>
            <person name="Ito T."/>
            <person name="Fujiyama A."/>
            <person name="Inagaki F."/>
            <person name="Takami H."/>
        </authorList>
    </citation>
    <scope>NUCLEOTIDE SEQUENCE</scope>
    <source>
        <strain evidence="1">Expedition CK06-06</strain>
    </source>
</reference>
<protein>
    <submittedName>
        <fullName evidence="1">Uncharacterized protein</fullName>
    </submittedName>
</protein>
<name>X1MRZ6_9ZZZZ</name>